<dbReference type="AlphaFoldDB" id="A0A381P3X6"/>
<proteinExistence type="predicted"/>
<accession>A0A381P3X6</accession>
<reference evidence="1" key="1">
    <citation type="submission" date="2018-05" db="EMBL/GenBank/DDBJ databases">
        <authorList>
            <person name="Lanie J.A."/>
            <person name="Ng W.-L."/>
            <person name="Kazmierczak K.M."/>
            <person name="Andrzejewski T.M."/>
            <person name="Davidsen T.M."/>
            <person name="Wayne K.J."/>
            <person name="Tettelin H."/>
            <person name="Glass J.I."/>
            <person name="Rusch D."/>
            <person name="Podicherti R."/>
            <person name="Tsui H.-C.T."/>
            <person name="Winkler M.E."/>
        </authorList>
    </citation>
    <scope>NUCLEOTIDE SEQUENCE</scope>
</reference>
<dbReference type="EMBL" id="UINC01000774">
    <property type="protein sequence ID" value="SUZ60918.1"/>
    <property type="molecule type" value="Genomic_DNA"/>
</dbReference>
<sequence length="257" mass="29084">MIQFPDPLRPSEAQVWKVLPAEGDVLIVDDFPLDAQNNALDWYTTIFDTIVGINGYSVWEIGDELPYSSTDVTANLKYFKHVVWFCAYNNTAAANDTYNGAEASLVNFVMGGGNLFINPIDYEDTTFTWFPMDTMMTINRSGLLWSDKDIISPIDSTLDLKVSHLISVRVKGFVPDSLQFAVNKEIYHMDDPVDQWDEWEGNPTVCSLGQFQISPTTYSGKIVIMTLPMHDGYQPKLDGNGSSIKLFHYLFDEEFIE</sequence>
<gene>
    <name evidence="1" type="ORF">METZ01_LOCUS13772</name>
</gene>
<name>A0A381P3X6_9ZZZZ</name>
<protein>
    <submittedName>
        <fullName evidence="1">Uncharacterized protein</fullName>
    </submittedName>
</protein>
<organism evidence="1">
    <name type="scientific">marine metagenome</name>
    <dbReference type="NCBI Taxonomy" id="408172"/>
    <lineage>
        <taxon>unclassified sequences</taxon>
        <taxon>metagenomes</taxon>
        <taxon>ecological metagenomes</taxon>
    </lineage>
</organism>
<evidence type="ECO:0000313" key="1">
    <source>
        <dbReference type="EMBL" id="SUZ60918.1"/>
    </source>
</evidence>